<dbReference type="RefSeq" id="WP_192069091.1">
    <property type="nucleotide sequence ID" value="NZ_JACYWY010000009.1"/>
</dbReference>
<dbReference type="Gene3D" id="2.60.40.1090">
    <property type="entry name" value="Fimbrial-type adhesion domain"/>
    <property type="match status" value="1"/>
</dbReference>
<dbReference type="InterPro" id="IPR050263">
    <property type="entry name" value="Bact_Fimbrial_Adh_Pro"/>
</dbReference>
<dbReference type="SUPFAM" id="SSF49401">
    <property type="entry name" value="Bacterial adhesins"/>
    <property type="match status" value="1"/>
</dbReference>
<evidence type="ECO:0000313" key="4">
    <source>
        <dbReference type="Proteomes" id="UP000620025"/>
    </source>
</evidence>
<evidence type="ECO:0000259" key="2">
    <source>
        <dbReference type="Pfam" id="PF00419"/>
    </source>
</evidence>
<sequence length="161" mass="16534">MKRSALLTLLLASMIDTAALAASDTVNISVRGTLTRPPCVLASSSTLTVDFGDVRTDQVASAAPIAVPVTLTCPAGSSLSVGLSSSNNTFTDTVARTTANNLGVSLTWTSNNTAANLANVKRALTGQSGTVDLSLSARLVQRGELTPGSFTSTLVMNIEYL</sequence>
<protein>
    <submittedName>
        <fullName evidence="3">Type 1 fimbrial protein</fullName>
    </submittedName>
</protein>
<evidence type="ECO:0000313" key="3">
    <source>
        <dbReference type="EMBL" id="MBD8771903.1"/>
    </source>
</evidence>
<comment type="caution">
    <text evidence="3">The sequence shown here is derived from an EMBL/GenBank/DDBJ whole genome shotgun (WGS) entry which is preliminary data.</text>
</comment>
<reference evidence="3 4" key="1">
    <citation type="journal article" date="2020" name="FEMS Microbiol. Ecol.">
        <title>Temporal dynamics of bacterial communities during seed development and maturation.</title>
        <authorList>
            <person name="Chesneau G."/>
            <person name="Torres-Cortes G."/>
            <person name="Briand M."/>
            <person name="Darrasse A."/>
            <person name="Preveaux A."/>
            <person name="Marais C."/>
            <person name="Jacques M.A."/>
            <person name="Shade A."/>
            <person name="Barret M."/>
        </authorList>
    </citation>
    <scope>NUCLEOTIDE SEQUENCE [LARGE SCALE GENOMIC DNA]</scope>
    <source>
        <strain evidence="3 4">CFBP13599</strain>
    </source>
</reference>
<dbReference type="PANTHER" id="PTHR33420">
    <property type="entry name" value="FIMBRIAL SUBUNIT ELFA-RELATED"/>
    <property type="match status" value="1"/>
</dbReference>
<dbReference type="InterPro" id="IPR008966">
    <property type="entry name" value="Adhesion_dom_sf"/>
</dbReference>
<gene>
    <name evidence="3" type="ORF">IFT38_20405</name>
</gene>
<feature type="signal peptide" evidence="1">
    <location>
        <begin position="1"/>
        <end position="21"/>
    </location>
</feature>
<dbReference type="InterPro" id="IPR000259">
    <property type="entry name" value="Adhesion_dom_fimbrial"/>
</dbReference>
<dbReference type="InterPro" id="IPR036937">
    <property type="entry name" value="Adhesion_dom_fimbrial_sf"/>
</dbReference>
<dbReference type="EMBL" id="JACYWZ010000010">
    <property type="protein sequence ID" value="MBD8771903.1"/>
    <property type="molecule type" value="Genomic_DNA"/>
</dbReference>
<dbReference type="PANTHER" id="PTHR33420:SF26">
    <property type="entry name" value="FIMBRIAL SUBUNIT"/>
    <property type="match status" value="1"/>
</dbReference>
<evidence type="ECO:0000256" key="1">
    <source>
        <dbReference type="SAM" id="SignalP"/>
    </source>
</evidence>
<keyword evidence="1" id="KW-0732">Signal</keyword>
<accession>A0ABR9C3J1</accession>
<name>A0ABR9C3J1_9PSED</name>
<feature type="chain" id="PRO_5045675851" evidence="1">
    <location>
        <begin position="22"/>
        <end position="161"/>
    </location>
</feature>
<proteinExistence type="predicted"/>
<keyword evidence="4" id="KW-1185">Reference proteome</keyword>
<feature type="domain" description="Fimbrial-type adhesion" evidence="2">
    <location>
        <begin position="28"/>
        <end position="160"/>
    </location>
</feature>
<dbReference type="Pfam" id="PF00419">
    <property type="entry name" value="Fimbrial"/>
    <property type="match status" value="1"/>
</dbReference>
<dbReference type="Proteomes" id="UP000620025">
    <property type="component" value="Unassembled WGS sequence"/>
</dbReference>
<organism evidence="3 4">
    <name type="scientific">Pseudomonas coleopterorum</name>
    <dbReference type="NCBI Taxonomy" id="1605838"/>
    <lineage>
        <taxon>Bacteria</taxon>
        <taxon>Pseudomonadati</taxon>
        <taxon>Pseudomonadota</taxon>
        <taxon>Gammaproteobacteria</taxon>
        <taxon>Pseudomonadales</taxon>
        <taxon>Pseudomonadaceae</taxon>
        <taxon>Pseudomonas</taxon>
    </lineage>
</organism>